<dbReference type="SUPFAM" id="SSF47413">
    <property type="entry name" value="lambda repressor-like DNA-binding domains"/>
    <property type="match status" value="1"/>
</dbReference>
<proteinExistence type="predicted"/>
<dbReference type="SUPFAM" id="SSF51182">
    <property type="entry name" value="RmlC-like cupins"/>
    <property type="match status" value="1"/>
</dbReference>
<name>F6BB12_METIK</name>
<keyword evidence="1" id="KW-0238">DNA-binding</keyword>
<dbReference type="InterPro" id="IPR014710">
    <property type="entry name" value="RmlC-like_jellyroll"/>
</dbReference>
<dbReference type="PANTHER" id="PTHR46797">
    <property type="entry name" value="HTH-TYPE TRANSCRIPTIONAL REGULATOR"/>
    <property type="match status" value="1"/>
</dbReference>
<protein>
    <submittedName>
        <fullName evidence="3">Helix-turn-helix domain protein</fullName>
    </submittedName>
</protein>
<evidence type="ECO:0000256" key="1">
    <source>
        <dbReference type="ARBA" id="ARBA00023125"/>
    </source>
</evidence>
<organism evidence="4">
    <name type="scientific">Methanotorris igneus (strain DSM 5666 / JCM 11834 / Kol 5)</name>
    <dbReference type="NCBI Taxonomy" id="880724"/>
    <lineage>
        <taxon>Archaea</taxon>
        <taxon>Methanobacteriati</taxon>
        <taxon>Methanobacteriota</taxon>
        <taxon>Methanomada group</taxon>
        <taxon>Methanococci</taxon>
        <taxon>Methanococcales</taxon>
        <taxon>Methanocaldococcaceae</taxon>
        <taxon>Methanotorris</taxon>
    </lineage>
</organism>
<dbReference type="Proteomes" id="UP000009227">
    <property type="component" value="Chromosome"/>
</dbReference>
<dbReference type="STRING" id="880724.Metig_1565"/>
<dbReference type="InterPro" id="IPR011051">
    <property type="entry name" value="RmlC_Cupin_sf"/>
</dbReference>
<dbReference type="GO" id="GO:0003700">
    <property type="term" value="F:DNA-binding transcription factor activity"/>
    <property type="evidence" value="ECO:0007669"/>
    <property type="project" value="TreeGrafter"/>
</dbReference>
<dbReference type="OrthoDB" id="27052at2157"/>
<dbReference type="AlphaFoldDB" id="F6BB12"/>
<dbReference type="Gene3D" id="2.60.120.10">
    <property type="entry name" value="Jelly Rolls"/>
    <property type="match status" value="1"/>
</dbReference>
<dbReference type="GO" id="GO:0005829">
    <property type="term" value="C:cytosol"/>
    <property type="evidence" value="ECO:0007669"/>
    <property type="project" value="TreeGrafter"/>
</dbReference>
<feature type="domain" description="HTH cro/C1-type" evidence="2">
    <location>
        <begin position="17"/>
        <end position="71"/>
    </location>
</feature>
<accession>F6BB12</accession>
<dbReference type="HOGENOM" id="CLU_085376_5_2_2"/>
<dbReference type="GO" id="GO:0003677">
    <property type="term" value="F:DNA binding"/>
    <property type="evidence" value="ECO:0007669"/>
    <property type="project" value="UniProtKB-KW"/>
</dbReference>
<dbReference type="CDD" id="cd00093">
    <property type="entry name" value="HTH_XRE"/>
    <property type="match status" value="1"/>
</dbReference>
<gene>
    <name evidence="3" type="ordered locus">Metig_1565</name>
</gene>
<dbReference type="PANTHER" id="PTHR46797:SF1">
    <property type="entry name" value="METHYLPHOSPHONATE SYNTHASE"/>
    <property type="match status" value="1"/>
</dbReference>
<dbReference type="InterPro" id="IPR050807">
    <property type="entry name" value="TransReg_Diox_bact_type"/>
</dbReference>
<dbReference type="RefSeq" id="WP_013799693.1">
    <property type="nucleotide sequence ID" value="NC_015562.1"/>
</dbReference>
<reference evidence="3 4" key="1">
    <citation type="submission" date="2011-05" db="EMBL/GenBank/DDBJ databases">
        <title>Complete sequence of Methanotorris igneus Kol 5.</title>
        <authorList>
            <consortium name="US DOE Joint Genome Institute"/>
            <person name="Lucas S."/>
            <person name="Han J."/>
            <person name="Lapidus A."/>
            <person name="Cheng J.-F."/>
            <person name="Goodwin L."/>
            <person name="Pitluck S."/>
            <person name="Peters L."/>
            <person name="Mikhailova N."/>
            <person name="Chertkov O."/>
            <person name="Han C."/>
            <person name="Tapia R."/>
            <person name="Land M."/>
            <person name="Hauser L."/>
            <person name="Kyrpides N."/>
            <person name="Ivanova N."/>
            <person name="Pagani I."/>
            <person name="Sieprawska-Lupa M."/>
            <person name="Whitman W."/>
            <person name="Woyke T."/>
        </authorList>
    </citation>
    <scope>NUCLEOTIDE SEQUENCE [LARGE SCALE GENOMIC DNA]</scope>
    <source>
        <strain evidence="4">DSM 5666 / JCM 11834 / Kol 5</strain>
    </source>
</reference>
<dbReference type="PROSITE" id="PS50943">
    <property type="entry name" value="HTH_CROC1"/>
    <property type="match status" value="1"/>
</dbReference>
<dbReference type="Gene3D" id="1.10.260.40">
    <property type="entry name" value="lambda repressor-like DNA-binding domains"/>
    <property type="match status" value="1"/>
</dbReference>
<evidence type="ECO:0000313" key="4">
    <source>
        <dbReference type="Proteomes" id="UP000009227"/>
    </source>
</evidence>
<dbReference type="GeneID" id="10644438"/>
<dbReference type="SMART" id="SM00530">
    <property type="entry name" value="HTH_XRE"/>
    <property type="match status" value="1"/>
</dbReference>
<dbReference type="KEGG" id="mig:Metig_1565"/>
<evidence type="ECO:0000259" key="2">
    <source>
        <dbReference type="PROSITE" id="PS50943"/>
    </source>
</evidence>
<evidence type="ECO:0000313" key="3">
    <source>
        <dbReference type="EMBL" id="AEF97099.1"/>
    </source>
</evidence>
<dbReference type="CDD" id="cd02209">
    <property type="entry name" value="cupin_XRE_C"/>
    <property type="match status" value="1"/>
</dbReference>
<keyword evidence="4" id="KW-1185">Reference proteome</keyword>
<sequence>MCDIMNNNISKIIGEKISKLRKEKRISLSKLAELAKISKSTLSSIESGNANPTISTLWAIADALNVSFGELLPKEFNEVDEFGITIKLIEQSEGKPKIEVYLMKLKPNSVREAKPHKKGVIEKVLVIKGKMVVGSKSSPKCLKVGEEIEFCGDVPHIYKALDEEVSAIVVVIYPPMEIVKIKSLF</sequence>
<dbReference type="InterPro" id="IPR010982">
    <property type="entry name" value="Lambda_DNA-bd_dom_sf"/>
</dbReference>
<dbReference type="InterPro" id="IPR001387">
    <property type="entry name" value="Cro/C1-type_HTH"/>
</dbReference>
<dbReference type="Pfam" id="PF01381">
    <property type="entry name" value="HTH_3"/>
    <property type="match status" value="1"/>
</dbReference>
<dbReference type="EMBL" id="CP002737">
    <property type="protein sequence ID" value="AEF97099.1"/>
    <property type="molecule type" value="Genomic_DNA"/>
</dbReference>